<evidence type="ECO:0000259" key="1">
    <source>
        <dbReference type="PROSITE" id="PS51186"/>
    </source>
</evidence>
<dbReference type="GO" id="GO:0016747">
    <property type="term" value="F:acyltransferase activity, transferring groups other than amino-acyl groups"/>
    <property type="evidence" value="ECO:0007669"/>
    <property type="project" value="InterPro"/>
</dbReference>
<feature type="domain" description="N-acetyltransferase" evidence="1">
    <location>
        <begin position="13"/>
        <end position="171"/>
    </location>
</feature>
<dbReference type="CDD" id="cd04301">
    <property type="entry name" value="NAT_SF"/>
    <property type="match status" value="1"/>
</dbReference>
<evidence type="ECO:0000313" key="2">
    <source>
        <dbReference type="EMBL" id="VDG29158.1"/>
    </source>
</evidence>
<dbReference type="Gene3D" id="3.40.630.30">
    <property type="match status" value="1"/>
</dbReference>
<evidence type="ECO:0000313" key="3">
    <source>
        <dbReference type="Proteomes" id="UP000289996"/>
    </source>
</evidence>
<protein>
    <submittedName>
        <fullName evidence="2">N-acetyltransferase [Lactobacillus sp.]</fullName>
    </submittedName>
</protein>
<gene>
    <name evidence="2" type="ORF">MUDAN_MDHGFNIF_00840</name>
</gene>
<keyword evidence="3" id="KW-1185">Reference proteome</keyword>
<dbReference type="OrthoDB" id="9782266at2"/>
<reference evidence="2 3" key="1">
    <citation type="submission" date="2018-11" db="EMBL/GenBank/DDBJ databases">
        <authorList>
            <person name="Wuyts S."/>
        </authorList>
    </citation>
    <scope>NUCLEOTIDE SEQUENCE [LARGE SCALE GENOMIC DNA]</scope>
    <source>
        <strain evidence="2">Lactobacillus mudanjiangensis AMBF249</strain>
    </source>
</reference>
<dbReference type="AlphaFoldDB" id="A0A660E7P9"/>
<dbReference type="RefSeq" id="WP_130844238.1">
    <property type="nucleotide sequence ID" value="NZ_BJDY01000003.1"/>
</dbReference>
<organism evidence="2 3">
    <name type="scientific">Lactiplantibacillus mudanjiangensis</name>
    <dbReference type="NCBI Taxonomy" id="1296538"/>
    <lineage>
        <taxon>Bacteria</taxon>
        <taxon>Bacillati</taxon>
        <taxon>Bacillota</taxon>
        <taxon>Bacilli</taxon>
        <taxon>Lactobacillales</taxon>
        <taxon>Lactobacillaceae</taxon>
        <taxon>Lactiplantibacillus</taxon>
    </lineage>
</organism>
<dbReference type="InterPro" id="IPR000182">
    <property type="entry name" value="GNAT_dom"/>
</dbReference>
<dbReference type="PROSITE" id="PS51186">
    <property type="entry name" value="GNAT"/>
    <property type="match status" value="1"/>
</dbReference>
<accession>A0A660E7P9</accession>
<dbReference type="SUPFAM" id="SSF55729">
    <property type="entry name" value="Acyl-CoA N-acyltransferases (Nat)"/>
    <property type="match status" value="1"/>
</dbReference>
<name>A0A660E7P9_9LACO</name>
<proteinExistence type="predicted"/>
<dbReference type="InterPro" id="IPR016181">
    <property type="entry name" value="Acyl_CoA_acyltransferase"/>
</dbReference>
<dbReference type="Pfam" id="PF00583">
    <property type="entry name" value="Acetyltransf_1"/>
    <property type="match status" value="1"/>
</dbReference>
<sequence>MKLSTLQAELPNFKVKVLTAADLADLLALEQSNPAYRQSLGAGEITLAEIQADLVAHPETVTAEQKQVFGFYLAGHLVAMVDVLSRYPKADFMFIGLLMVGADYQRRSVGTVVMMGLMQAALKSNIHCLQLTRVTADAGVAAFWRKLGFEDGDQLFLPLAPSGRLAVTTMTRVLV</sequence>
<dbReference type="Proteomes" id="UP000289996">
    <property type="component" value="Unassembled WGS sequence"/>
</dbReference>
<keyword evidence="2" id="KW-0808">Transferase</keyword>
<dbReference type="EMBL" id="UYIG01000130">
    <property type="protein sequence ID" value="VDG29158.1"/>
    <property type="molecule type" value="Genomic_DNA"/>
</dbReference>